<gene>
    <name evidence="1" type="ORF">E1301_Tti021987</name>
</gene>
<evidence type="ECO:0000313" key="1">
    <source>
        <dbReference type="EMBL" id="KAA0718498.1"/>
    </source>
</evidence>
<keyword evidence="2" id="KW-1185">Reference proteome</keyword>
<accession>A0A5A9P953</accession>
<dbReference type="PANTHER" id="PTHR31025">
    <property type="entry name" value="SI:CH211-196P9.1-RELATED"/>
    <property type="match status" value="1"/>
</dbReference>
<dbReference type="Proteomes" id="UP000324632">
    <property type="component" value="Chromosome 7"/>
</dbReference>
<evidence type="ECO:0000313" key="2">
    <source>
        <dbReference type="Proteomes" id="UP000324632"/>
    </source>
</evidence>
<protein>
    <submittedName>
        <fullName evidence="1">Uncharacterized protein</fullName>
    </submittedName>
</protein>
<dbReference type="EMBL" id="SOYY01000007">
    <property type="protein sequence ID" value="KAA0718498.1"/>
    <property type="molecule type" value="Genomic_DNA"/>
</dbReference>
<proteinExistence type="predicted"/>
<dbReference type="AlphaFoldDB" id="A0A5A9P953"/>
<sequence length="210" mass="24132">MKETALYRAKWIRQNGTKSIAEVVREFPHLLSTPGMISQDFDQVHGETGMKLFESWAAFFAARILRLAVKEEKFNQPLEDIPQVYRVGQKVFRPSIDEASKAFIELQPIGTNVVEFLRRTELTKPFPFVLAMGNIRHISQAFVILNGQALEQTTLLSAVDVCFKAFYVFDVNFPRQCASTWEFLQTVVFQMEGNESFAIRFLRCSLHAEE</sequence>
<dbReference type="PANTHER" id="PTHR31025:SF9">
    <property type="entry name" value="SI:DKEY-286J15.1"/>
    <property type="match status" value="1"/>
</dbReference>
<reference evidence="1 2" key="1">
    <citation type="journal article" date="2019" name="Mol. Ecol. Resour.">
        <title>Chromosome-level genome assembly of Triplophysa tibetana, a fish adapted to the harsh high-altitude environment of the Tibetan Plateau.</title>
        <authorList>
            <person name="Yang X."/>
            <person name="Liu H."/>
            <person name="Ma Z."/>
            <person name="Zou Y."/>
            <person name="Zou M."/>
            <person name="Mao Y."/>
            <person name="Li X."/>
            <person name="Wang H."/>
            <person name="Chen T."/>
            <person name="Wang W."/>
            <person name="Yang R."/>
        </authorList>
    </citation>
    <scope>NUCLEOTIDE SEQUENCE [LARGE SCALE GENOMIC DNA]</scope>
    <source>
        <strain evidence="1">TTIB1903HZAU</strain>
        <tissue evidence="1">Muscle</tissue>
    </source>
</reference>
<organism evidence="1 2">
    <name type="scientific">Triplophysa tibetana</name>
    <dbReference type="NCBI Taxonomy" id="1572043"/>
    <lineage>
        <taxon>Eukaryota</taxon>
        <taxon>Metazoa</taxon>
        <taxon>Chordata</taxon>
        <taxon>Craniata</taxon>
        <taxon>Vertebrata</taxon>
        <taxon>Euteleostomi</taxon>
        <taxon>Actinopterygii</taxon>
        <taxon>Neopterygii</taxon>
        <taxon>Teleostei</taxon>
        <taxon>Ostariophysi</taxon>
        <taxon>Cypriniformes</taxon>
        <taxon>Nemacheilidae</taxon>
        <taxon>Triplophysa</taxon>
    </lineage>
</organism>
<comment type="caution">
    <text evidence="1">The sequence shown here is derived from an EMBL/GenBank/DDBJ whole genome shotgun (WGS) entry which is preliminary data.</text>
</comment>
<name>A0A5A9P953_9TELE</name>